<proteinExistence type="predicted"/>
<dbReference type="EMBL" id="MCFJ01000027">
    <property type="protein sequence ID" value="ORY55514.1"/>
    <property type="molecule type" value="Genomic_DNA"/>
</dbReference>
<dbReference type="GeneID" id="63769723"/>
<gene>
    <name evidence="1" type="ORF">BCR38DRAFT_125512</name>
</gene>
<organism evidence="1 2">
    <name type="scientific">Pseudomassariella vexata</name>
    <dbReference type="NCBI Taxonomy" id="1141098"/>
    <lineage>
        <taxon>Eukaryota</taxon>
        <taxon>Fungi</taxon>
        <taxon>Dikarya</taxon>
        <taxon>Ascomycota</taxon>
        <taxon>Pezizomycotina</taxon>
        <taxon>Sordariomycetes</taxon>
        <taxon>Xylariomycetidae</taxon>
        <taxon>Amphisphaeriales</taxon>
        <taxon>Pseudomassariaceae</taxon>
        <taxon>Pseudomassariella</taxon>
    </lineage>
</organism>
<dbReference type="STRING" id="1141098.A0A1Y2D8L5"/>
<name>A0A1Y2D8L5_9PEZI</name>
<dbReference type="Proteomes" id="UP000193689">
    <property type="component" value="Unassembled WGS sequence"/>
</dbReference>
<evidence type="ECO:0000313" key="1">
    <source>
        <dbReference type="EMBL" id="ORY55514.1"/>
    </source>
</evidence>
<accession>A0A1Y2D8L5</accession>
<evidence type="ECO:0000313" key="2">
    <source>
        <dbReference type="Proteomes" id="UP000193689"/>
    </source>
</evidence>
<protein>
    <submittedName>
        <fullName evidence="1">Uncharacterized protein</fullName>
    </submittedName>
</protein>
<comment type="caution">
    <text evidence="1">The sequence shown here is derived from an EMBL/GenBank/DDBJ whole genome shotgun (WGS) entry which is preliminary data.</text>
</comment>
<dbReference type="OrthoDB" id="3932329at2759"/>
<dbReference type="InParanoid" id="A0A1Y2D8L5"/>
<sequence length="371" mass="43359">MAICCVICGEALARREIHIPQPLASMCGITSRTVVSEDKRWMEPCILVGTPEFLEWKQKDGKEKAEMMTKKGSAMDFDLLRLIPAFRLQHSDGIFYETVEEGGVRSLRFHPMQTNGQFPMPIPLHLDCLKVAMKFKAYQKRFDLVFRSDRGEPTHLTHLYEVWCQRAAYTAAYTTSDGILRVRVGEPRNYLRTYANTNMRYVSPFKIPDLTAKIVAYLQKMPENYDWNDYPEKVEFRSRWEKLAPELQDILCLALQPFRNAPLRGTRFHLSTWWRDQLLGGFIIPWLWDLNKDELEKSHPALFDPETEQDWDWERLVRELSRNKAFTAQGLLGSLEIKQKNGLMNRRRLWKLLRNTRLGHLPVTVSAQPSP</sequence>
<dbReference type="RefSeq" id="XP_040709661.1">
    <property type="nucleotide sequence ID" value="XM_040853511.1"/>
</dbReference>
<dbReference type="AlphaFoldDB" id="A0A1Y2D8L5"/>
<keyword evidence="2" id="KW-1185">Reference proteome</keyword>
<reference evidence="1 2" key="1">
    <citation type="submission" date="2016-07" db="EMBL/GenBank/DDBJ databases">
        <title>Pervasive Adenine N6-methylation of Active Genes in Fungi.</title>
        <authorList>
            <consortium name="DOE Joint Genome Institute"/>
            <person name="Mondo S.J."/>
            <person name="Dannebaum R.O."/>
            <person name="Kuo R.C."/>
            <person name="Labutti K."/>
            <person name="Haridas S."/>
            <person name="Kuo A."/>
            <person name="Salamov A."/>
            <person name="Ahrendt S.R."/>
            <person name="Lipzen A."/>
            <person name="Sullivan W."/>
            <person name="Andreopoulos W.B."/>
            <person name="Clum A."/>
            <person name="Lindquist E."/>
            <person name="Daum C."/>
            <person name="Ramamoorthy G.K."/>
            <person name="Gryganskyi A."/>
            <person name="Culley D."/>
            <person name="Magnuson J.K."/>
            <person name="James T.Y."/>
            <person name="O'Malley M.A."/>
            <person name="Stajich J.E."/>
            <person name="Spatafora J.W."/>
            <person name="Visel A."/>
            <person name="Grigoriev I.V."/>
        </authorList>
    </citation>
    <scope>NUCLEOTIDE SEQUENCE [LARGE SCALE GENOMIC DNA]</scope>
    <source>
        <strain evidence="1 2">CBS 129021</strain>
    </source>
</reference>